<dbReference type="PANTHER" id="PTHR22674">
    <property type="entry name" value="NTPASE, KAP FAMILY P-LOOP DOMAIN-CONTAINING 1"/>
    <property type="match status" value="1"/>
</dbReference>
<feature type="domain" description="KAP NTPase" evidence="2">
    <location>
        <begin position="99"/>
        <end position="449"/>
    </location>
</feature>
<name>A0A9X6LBQ5_BACUH</name>
<gene>
    <name evidence="3" type="ORF">BK716_29315</name>
</gene>
<dbReference type="AlphaFoldDB" id="A0A9X6LBQ5"/>
<dbReference type="InterPro" id="IPR052754">
    <property type="entry name" value="NTPase_KAP_P-loop"/>
</dbReference>
<sequence>MNEEIKQLEEKRAKLKSEETALINELYNVFDDTDYDEEHDRQLEKHFNSPEIRLENITMRIRDMDEKIGSYRRTEFLKNNIAKINKNSTKTLDEDYLNRNELAKVIADLIKQQNKNDKLSIGLLGEWGSGKSTFLSLVRKQLDEDSNIIQFNASKYDDQEQIWYSLLLAVSEKYLSNKKIRFKKVRYIYNSILAKKETDLLIGSIVAPVLFITSTTLFSEYIQKNNDFPNFLGVLTGVSSIITGVLSYDLLKRLYGNIRDYFNSSKEKFMKQLKYPNYKKYLGTRENVRQDLIVFKNLIIKQSNSESTSKNMVIMVDELDRCSDTTIINFFSSIEAFIDIPGIIFVFSINPEIVYPVVAKAIPHRKADEKELNVYNQTRLGAMFIEKYINIFFTLPISSNYNSYIKEILTDIIDEQSIEKITILINTISNKKKTTPREIKKILDLIMIYNTEFPDLTLVEFSTLLIMKYYYKDFTNIFSEINPRSNIPFKELRNSKFKLEKTLDIPDAIILCAKDLLAESNMNSISSSMYKIERILLFT</sequence>
<dbReference type="RefSeq" id="WP_088115565.1">
    <property type="nucleotide sequence ID" value="NZ_MOOK01000219.1"/>
</dbReference>
<feature type="transmembrane region" description="Helical" evidence="1">
    <location>
        <begin position="200"/>
        <end position="219"/>
    </location>
</feature>
<accession>A0A9X6LBQ5</accession>
<evidence type="ECO:0000313" key="3">
    <source>
        <dbReference type="EMBL" id="OUB42048.1"/>
    </source>
</evidence>
<keyword evidence="1" id="KW-0472">Membrane</keyword>
<keyword evidence="1" id="KW-1133">Transmembrane helix</keyword>
<evidence type="ECO:0000256" key="1">
    <source>
        <dbReference type="SAM" id="Phobius"/>
    </source>
</evidence>
<dbReference type="Gene3D" id="3.40.50.300">
    <property type="entry name" value="P-loop containing nucleotide triphosphate hydrolases"/>
    <property type="match status" value="1"/>
</dbReference>
<dbReference type="InterPro" id="IPR027417">
    <property type="entry name" value="P-loop_NTPase"/>
</dbReference>
<dbReference type="Pfam" id="PF07693">
    <property type="entry name" value="KAP_NTPase"/>
    <property type="match status" value="1"/>
</dbReference>
<keyword evidence="1" id="KW-0812">Transmembrane</keyword>
<dbReference type="InterPro" id="IPR011646">
    <property type="entry name" value="KAP_P-loop"/>
</dbReference>
<proteinExistence type="predicted"/>
<evidence type="ECO:0000259" key="2">
    <source>
        <dbReference type="Pfam" id="PF07693"/>
    </source>
</evidence>
<protein>
    <recommendedName>
        <fullName evidence="2">KAP NTPase domain-containing protein</fullName>
    </recommendedName>
</protein>
<dbReference type="EMBL" id="MOOK01000219">
    <property type="protein sequence ID" value="OUB42048.1"/>
    <property type="molecule type" value="Genomic_DNA"/>
</dbReference>
<feature type="transmembrane region" description="Helical" evidence="1">
    <location>
        <begin position="231"/>
        <end position="251"/>
    </location>
</feature>
<organism evidence="3 4">
    <name type="scientific">Bacillus thuringiensis subsp. higo</name>
    <dbReference type="NCBI Taxonomy" id="132266"/>
    <lineage>
        <taxon>Bacteria</taxon>
        <taxon>Bacillati</taxon>
        <taxon>Bacillota</taxon>
        <taxon>Bacilli</taxon>
        <taxon>Bacillales</taxon>
        <taxon>Bacillaceae</taxon>
        <taxon>Bacillus</taxon>
        <taxon>Bacillus cereus group</taxon>
    </lineage>
</organism>
<reference evidence="3 4" key="1">
    <citation type="submission" date="2016-10" db="EMBL/GenBank/DDBJ databases">
        <title>Comparative genomics of Bacillus thuringiensis reveals a path to pathogens against multiple invertebrate hosts.</title>
        <authorList>
            <person name="Zheng J."/>
            <person name="Gao Q."/>
            <person name="Liu H."/>
            <person name="Peng D."/>
            <person name="Ruan L."/>
            <person name="Sun M."/>
        </authorList>
    </citation>
    <scope>NUCLEOTIDE SEQUENCE [LARGE SCALE GENOMIC DNA]</scope>
    <source>
        <strain evidence="3">BGSC 4AU1</strain>
    </source>
</reference>
<dbReference type="PANTHER" id="PTHR22674:SF6">
    <property type="entry name" value="NTPASE KAP FAMILY P-LOOP DOMAIN-CONTAINING PROTEIN 1"/>
    <property type="match status" value="1"/>
</dbReference>
<dbReference type="SUPFAM" id="SSF52540">
    <property type="entry name" value="P-loop containing nucleoside triphosphate hydrolases"/>
    <property type="match status" value="1"/>
</dbReference>
<dbReference type="Proteomes" id="UP000194816">
    <property type="component" value="Unassembled WGS sequence"/>
</dbReference>
<evidence type="ECO:0000313" key="4">
    <source>
        <dbReference type="Proteomes" id="UP000194816"/>
    </source>
</evidence>
<comment type="caution">
    <text evidence="3">The sequence shown here is derived from an EMBL/GenBank/DDBJ whole genome shotgun (WGS) entry which is preliminary data.</text>
</comment>